<proteinExistence type="predicted"/>
<sequence length="27" mass="3141">MDHSLLLGCLTRIGVSCPSRLWFENYE</sequence>
<reference evidence="1" key="1">
    <citation type="submission" date="2014-11" db="EMBL/GenBank/DDBJ databases">
        <authorList>
            <person name="Amaro Gonzalez C."/>
        </authorList>
    </citation>
    <scope>NUCLEOTIDE SEQUENCE</scope>
</reference>
<reference evidence="1" key="2">
    <citation type="journal article" date="2015" name="Fish Shellfish Immunol.">
        <title>Early steps in the European eel (Anguilla anguilla)-Vibrio vulnificus interaction in the gills: Role of the RtxA13 toxin.</title>
        <authorList>
            <person name="Callol A."/>
            <person name="Pajuelo D."/>
            <person name="Ebbesson L."/>
            <person name="Teles M."/>
            <person name="MacKenzie S."/>
            <person name="Amaro C."/>
        </authorList>
    </citation>
    <scope>NUCLEOTIDE SEQUENCE</scope>
</reference>
<name>A0A0E9WKM5_ANGAN</name>
<protein>
    <submittedName>
        <fullName evidence="1">Uncharacterized protein</fullName>
    </submittedName>
</protein>
<dbReference type="AlphaFoldDB" id="A0A0E9WKM5"/>
<evidence type="ECO:0000313" key="1">
    <source>
        <dbReference type="EMBL" id="JAH90826.1"/>
    </source>
</evidence>
<organism evidence="1">
    <name type="scientific">Anguilla anguilla</name>
    <name type="common">European freshwater eel</name>
    <name type="synonym">Muraena anguilla</name>
    <dbReference type="NCBI Taxonomy" id="7936"/>
    <lineage>
        <taxon>Eukaryota</taxon>
        <taxon>Metazoa</taxon>
        <taxon>Chordata</taxon>
        <taxon>Craniata</taxon>
        <taxon>Vertebrata</taxon>
        <taxon>Euteleostomi</taxon>
        <taxon>Actinopterygii</taxon>
        <taxon>Neopterygii</taxon>
        <taxon>Teleostei</taxon>
        <taxon>Anguilliformes</taxon>
        <taxon>Anguillidae</taxon>
        <taxon>Anguilla</taxon>
    </lineage>
</organism>
<accession>A0A0E9WKM5</accession>
<dbReference type="EMBL" id="GBXM01017751">
    <property type="protein sequence ID" value="JAH90826.1"/>
    <property type="molecule type" value="Transcribed_RNA"/>
</dbReference>